<dbReference type="RefSeq" id="WP_138632025.1">
    <property type="nucleotide sequence ID" value="NZ_JASWDG010000015.1"/>
</dbReference>
<evidence type="ECO:0000313" key="2">
    <source>
        <dbReference type="Proteomes" id="UP000305238"/>
    </source>
</evidence>
<dbReference type="InterPro" id="IPR036390">
    <property type="entry name" value="WH_DNA-bd_sf"/>
</dbReference>
<dbReference type="InterPro" id="IPR036388">
    <property type="entry name" value="WH-like_DNA-bd_sf"/>
</dbReference>
<comment type="caution">
    <text evidence="1">The sequence shown here is derived from an EMBL/GenBank/DDBJ whole genome shotgun (WGS) entry which is preliminary data.</text>
</comment>
<dbReference type="EMBL" id="VCKZ01000001">
    <property type="protein sequence ID" value="TMR42467.1"/>
    <property type="molecule type" value="Genomic_DNA"/>
</dbReference>
<dbReference type="Gene3D" id="1.10.10.10">
    <property type="entry name" value="Winged helix-like DNA-binding domain superfamily/Winged helix DNA-binding domain"/>
    <property type="match status" value="1"/>
</dbReference>
<accession>A0A5S4HBB9</accession>
<dbReference type="SUPFAM" id="SSF46785">
    <property type="entry name" value="Winged helix' DNA-binding domain"/>
    <property type="match status" value="1"/>
</dbReference>
<gene>
    <name evidence="1" type="ORF">ETD96_00190</name>
</gene>
<dbReference type="Proteomes" id="UP000305238">
    <property type="component" value="Unassembled WGS sequence"/>
</dbReference>
<reference evidence="1 2" key="1">
    <citation type="submission" date="2019-05" db="EMBL/GenBank/DDBJ databases">
        <title>Draft genome sequence of Actinomadura geliboluensis A8036.</title>
        <authorList>
            <person name="Saricaoglu S."/>
            <person name="Isik K."/>
        </authorList>
    </citation>
    <scope>NUCLEOTIDE SEQUENCE [LARGE SCALE GENOMIC DNA]</scope>
    <source>
        <strain evidence="1 2">A8036</strain>
    </source>
</reference>
<proteinExistence type="predicted"/>
<protein>
    <submittedName>
        <fullName evidence="1">MarR family transcriptional regulator</fullName>
    </submittedName>
</protein>
<keyword evidence="2" id="KW-1185">Reference proteome</keyword>
<dbReference type="AlphaFoldDB" id="A0A5S4HBB9"/>
<evidence type="ECO:0000313" key="1">
    <source>
        <dbReference type="EMBL" id="TMR42467.1"/>
    </source>
</evidence>
<organism evidence="1 2">
    <name type="scientific">Actinomadura geliboluensis</name>
    <dbReference type="NCBI Taxonomy" id="882440"/>
    <lineage>
        <taxon>Bacteria</taxon>
        <taxon>Bacillati</taxon>
        <taxon>Actinomycetota</taxon>
        <taxon>Actinomycetes</taxon>
        <taxon>Streptosporangiales</taxon>
        <taxon>Thermomonosporaceae</taxon>
        <taxon>Actinomadura</taxon>
    </lineage>
</organism>
<sequence length="151" mass="17105">MEQRRPLGYWLKLLDQLIEDNLNRVLEADGLHRRHWQAMNLLAPGPDFDRAGRRGPATKEAIAQRLRPFWSGSSVDVDEAVEELKRRGWITEQEPHALTPAGKTAHAALAQKVQRAGRQIRAGVTAERYADAIEVLRQMTLNAEKMHQTAP</sequence>
<dbReference type="OrthoDB" id="3697068at2"/>
<name>A0A5S4HBB9_9ACTN</name>